<dbReference type="SUPFAM" id="SSF52540">
    <property type="entry name" value="P-loop containing nucleoside triphosphate hydrolases"/>
    <property type="match status" value="1"/>
</dbReference>
<dbReference type="Pfam" id="PF07726">
    <property type="entry name" value="AAA_3"/>
    <property type="match status" value="1"/>
</dbReference>
<dbReference type="GO" id="GO:0005524">
    <property type="term" value="F:ATP binding"/>
    <property type="evidence" value="ECO:0007669"/>
    <property type="project" value="UniProtKB-KW"/>
</dbReference>
<dbReference type="PANTHER" id="PTHR42759:SF1">
    <property type="entry name" value="MAGNESIUM-CHELATASE SUBUNIT CHLD"/>
    <property type="match status" value="1"/>
</dbReference>
<dbReference type="FunFam" id="3.40.50.300:FF:000640">
    <property type="entry name" value="MoxR family ATPase"/>
    <property type="match status" value="1"/>
</dbReference>
<accession>A0ABD5QDI1</accession>
<evidence type="ECO:0000256" key="3">
    <source>
        <dbReference type="SAM" id="MobiDB-lite"/>
    </source>
</evidence>
<dbReference type="InterPro" id="IPR041628">
    <property type="entry name" value="ChlI/MoxR_AAA_lid"/>
</dbReference>
<feature type="compositionally biased region" description="Low complexity" evidence="3">
    <location>
        <begin position="322"/>
        <end position="336"/>
    </location>
</feature>
<dbReference type="PANTHER" id="PTHR42759">
    <property type="entry name" value="MOXR FAMILY PROTEIN"/>
    <property type="match status" value="1"/>
</dbReference>
<dbReference type="InterPro" id="IPR050764">
    <property type="entry name" value="CbbQ/NirQ/NorQ/GpvN"/>
</dbReference>
<gene>
    <name evidence="5" type="ORF">ACFPFO_08640</name>
</gene>
<evidence type="ECO:0000256" key="2">
    <source>
        <dbReference type="ARBA" id="ARBA00022840"/>
    </source>
</evidence>
<evidence type="ECO:0000259" key="4">
    <source>
        <dbReference type="SMART" id="SM00382"/>
    </source>
</evidence>
<reference evidence="5 6" key="1">
    <citation type="journal article" date="2019" name="Int. J. Syst. Evol. Microbiol.">
        <title>The Global Catalogue of Microorganisms (GCM) 10K type strain sequencing project: providing services to taxonomists for standard genome sequencing and annotation.</title>
        <authorList>
            <consortium name="The Broad Institute Genomics Platform"/>
            <consortium name="The Broad Institute Genome Sequencing Center for Infectious Disease"/>
            <person name="Wu L."/>
            <person name="Ma J."/>
        </authorList>
    </citation>
    <scope>NUCLEOTIDE SEQUENCE [LARGE SCALE GENOMIC DNA]</scope>
    <source>
        <strain evidence="5 6">CGMCC 1.15824</strain>
    </source>
</reference>
<comment type="caution">
    <text evidence="5">The sequence shown here is derived from an EMBL/GenBank/DDBJ whole genome shotgun (WGS) entry which is preliminary data.</text>
</comment>
<dbReference type="PIRSF" id="PIRSF002849">
    <property type="entry name" value="AAA_ATPase_chaperone_MoxR_prd"/>
    <property type="match status" value="1"/>
</dbReference>
<dbReference type="Pfam" id="PF17863">
    <property type="entry name" value="AAA_lid_2"/>
    <property type="match status" value="1"/>
</dbReference>
<dbReference type="EMBL" id="JBHSJG010000032">
    <property type="protein sequence ID" value="MFC4987831.1"/>
    <property type="molecule type" value="Genomic_DNA"/>
</dbReference>
<sequence length="346" mass="37884">MSENTDDRPDVSTDADPQEIYDALSTEIERVLVGNREAIEHLTIALLTRGHVLLEGVPGVAKTTLANLFARTTGLEYRRIQMTPDILPADITGTHVYHETTGEFTLQRGPVFSNLVVADEINRATPKTQSALLEAMQERTVTIEGDTLELPTPFMVVATQNPIEMEGVFELPEAQRDRFQFKLTVDLPEREGERELLERFDDDPELGPDRAEQVIPVDSLVAAREQVNGVHVAPPVKEYVLDIVAATRDHPDVVYGASPRASLAFLDGAKARAAIHGRPYVIPDDVKTLAEPILIHRLVLDTDAELSDVGPEDVVADLVEGVEPPGAEAIEPAEAVGDGGREEEEE</sequence>
<proteinExistence type="predicted"/>
<keyword evidence="6" id="KW-1185">Reference proteome</keyword>
<dbReference type="CDD" id="cd00009">
    <property type="entry name" value="AAA"/>
    <property type="match status" value="1"/>
</dbReference>
<protein>
    <submittedName>
        <fullName evidence="5">AAA family ATPase</fullName>
    </submittedName>
</protein>
<dbReference type="AlphaFoldDB" id="A0ABD5QDI1"/>
<dbReference type="Gene3D" id="1.10.8.80">
    <property type="entry name" value="Magnesium chelatase subunit I, C-Terminal domain"/>
    <property type="match status" value="1"/>
</dbReference>
<dbReference type="SMART" id="SM00382">
    <property type="entry name" value="AAA"/>
    <property type="match status" value="1"/>
</dbReference>
<dbReference type="InterPro" id="IPR011703">
    <property type="entry name" value="ATPase_AAA-3"/>
</dbReference>
<name>A0ABD5QDI1_9EURY</name>
<dbReference type="Gene3D" id="3.40.50.300">
    <property type="entry name" value="P-loop containing nucleotide triphosphate hydrolases"/>
    <property type="match status" value="1"/>
</dbReference>
<dbReference type="InterPro" id="IPR003593">
    <property type="entry name" value="AAA+_ATPase"/>
</dbReference>
<keyword evidence="1" id="KW-0547">Nucleotide-binding</keyword>
<evidence type="ECO:0000313" key="5">
    <source>
        <dbReference type="EMBL" id="MFC4987831.1"/>
    </source>
</evidence>
<organism evidence="5 6">
    <name type="scientific">Saliphagus infecundisoli</name>
    <dbReference type="NCBI Taxonomy" id="1849069"/>
    <lineage>
        <taxon>Archaea</taxon>
        <taxon>Methanobacteriati</taxon>
        <taxon>Methanobacteriota</taxon>
        <taxon>Stenosarchaea group</taxon>
        <taxon>Halobacteria</taxon>
        <taxon>Halobacteriales</taxon>
        <taxon>Natrialbaceae</taxon>
        <taxon>Saliphagus</taxon>
    </lineage>
</organism>
<dbReference type="RefSeq" id="WP_224828308.1">
    <property type="nucleotide sequence ID" value="NZ_JAIVEF010000005.1"/>
</dbReference>
<dbReference type="InterPro" id="IPR027417">
    <property type="entry name" value="P-loop_NTPase"/>
</dbReference>
<keyword evidence="2" id="KW-0067">ATP-binding</keyword>
<evidence type="ECO:0000313" key="6">
    <source>
        <dbReference type="Proteomes" id="UP001595925"/>
    </source>
</evidence>
<dbReference type="Proteomes" id="UP001595925">
    <property type="component" value="Unassembled WGS sequence"/>
</dbReference>
<feature type="domain" description="AAA+ ATPase" evidence="4">
    <location>
        <begin position="48"/>
        <end position="189"/>
    </location>
</feature>
<feature type="region of interest" description="Disordered" evidence="3">
    <location>
        <begin position="322"/>
        <end position="346"/>
    </location>
</feature>
<evidence type="ECO:0000256" key="1">
    <source>
        <dbReference type="ARBA" id="ARBA00022741"/>
    </source>
</evidence>